<evidence type="ECO:0000313" key="3">
    <source>
        <dbReference type="EMBL" id="MBV3393185.1"/>
    </source>
</evidence>
<keyword evidence="5" id="KW-1185">Reference proteome</keyword>
<evidence type="ECO:0000313" key="4">
    <source>
        <dbReference type="Proteomes" id="UP001196408"/>
    </source>
</evidence>
<dbReference type="Proteomes" id="UP001197492">
    <property type="component" value="Unassembled WGS sequence"/>
</dbReference>
<evidence type="ECO:0008006" key="6">
    <source>
        <dbReference type="Google" id="ProtNLM"/>
    </source>
</evidence>
<organism evidence="2 4">
    <name type="scientific">Catenibacterium mitsuokai</name>
    <dbReference type="NCBI Taxonomy" id="100886"/>
    <lineage>
        <taxon>Bacteria</taxon>
        <taxon>Bacillati</taxon>
        <taxon>Bacillota</taxon>
        <taxon>Erysipelotrichia</taxon>
        <taxon>Erysipelotrichales</taxon>
        <taxon>Coprobacillaceae</taxon>
        <taxon>Catenibacterium</taxon>
    </lineage>
</organism>
<feature type="transmembrane region" description="Helical" evidence="1">
    <location>
        <begin position="29"/>
        <end position="61"/>
    </location>
</feature>
<comment type="caution">
    <text evidence="2">The sequence shown here is derived from an EMBL/GenBank/DDBJ whole genome shotgun (WGS) entry which is preliminary data.</text>
</comment>
<dbReference type="Proteomes" id="UP001196408">
    <property type="component" value="Unassembled WGS sequence"/>
</dbReference>
<protein>
    <recommendedName>
        <fullName evidence="6">MJ0042 family finger-like domain protein</fullName>
    </recommendedName>
</protein>
<dbReference type="EMBL" id="JAHOEL010000051">
    <property type="protein sequence ID" value="MBV3393185.1"/>
    <property type="molecule type" value="Genomic_DNA"/>
</dbReference>
<proteinExistence type="predicted"/>
<evidence type="ECO:0000256" key="1">
    <source>
        <dbReference type="SAM" id="Phobius"/>
    </source>
</evidence>
<keyword evidence="1" id="KW-0812">Transmembrane</keyword>
<evidence type="ECO:0000313" key="2">
    <source>
        <dbReference type="EMBL" id="MBV3383176.1"/>
    </source>
</evidence>
<dbReference type="AlphaFoldDB" id="A0AAW4MS77"/>
<evidence type="ECO:0000313" key="5">
    <source>
        <dbReference type="Proteomes" id="UP001197492"/>
    </source>
</evidence>
<keyword evidence="1" id="KW-0472">Membrane</keyword>
<keyword evidence="1" id="KW-1133">Transmembrane helix</keyword>
<reference evidence="2 5" key="1">
    <citation type="submission" date="2021-06" db="EMBL/GenBank/DDBJ databases">
        <title>Collection of gut derived symbiotic bacterial strains cultured from healthy donors.</title>
        <authorList>
            <person name="Lin H."/>
            <person name="Littmann E."/>
            <person name="Pamer E.G."/>
        </authorList>
    </citation>
    <scope>NUCLEOTIDE SEQUENCE</scope>
    <source>
        <strain evidence="3 5">MSK.21.70</strain>
        <strain evidence="2">MSK.21.82</strain>
    </source>
</reference>
<gene>
    <name evidence="2" type="ORF">KSV97_08085</name>
    <name evidence="3" type="ORF">KSW06_07950</name>
</gene>
<accession>A0AAW4MS77</accession>
<dbReference type="CDD" id="cd20335">
    <property type="entry name" value="BRcat_RBR"/>
    <property type="match status" value="1"/>
</dbReference>
<sequence>MSWRYFMKEKFIQFMQGRYGGADKLNTHLMYLLFILVIIELFTGLKPLMILSLFLMFYIYFRMFSKNIYKRYAENQKYVQLIAPITKKVNFFKKKRKDKTHKYYKCPTCKQVVRVPKGRGKIEINCPKCHTKFIKRT</sequence>
<dbReference type="EMBL" id="JAHOEF010000053">
    <property type="protein sequence ID" value="MBV3383176.1"/>
    <property type="molecule type" value="Genomic_DNA"/>
</dbReference>
<name>A0AAW4MS77_9FIRM</name>